<sequence>MTQSLHPAAEKGFSAGAALYQTVRPNYPENITGWLHSALKLPPDAQLLDLGTGTGKFLPYLKALSSRIIAADPVPEMLKQLHQAHPDIQTVQARSDQLPLADQSIQAVFCAQSFHWFANRETLAELHRIVQDHGYLVLVWNQRDVNVSWVKALAGHLLPLEGDTPRYHSGLWRKAFEQQNYFQLKTQTELTQLHHGTVEQVVSKRLLSTSFIAALPEAQQQALKLQFEQIVLQHTGKHAQDSIDFPYTTHVYVFQKI</sequence>
<feature type="domain" description="Methyltransferase type 11" evidence="4">
    <location>
        <begin position="48"/>
        <end position="138"/>
    </location>
</feature>
<dbReference type="Pfam" id="PF08241">
    <property type="entry name" value="Methyltransf_11"/>
    <property type="match status" value="1"/>
</dbReference>
<dbReference type="GO" id="GO:0032259">
    <property type="term" value="P:methylation"/>
    <property type="evidence" value="ECO:0007669"/>
    <property type="project" value="UniProtKB-KW"/>
</dbReference>
<dbReference type="CDD" id="cd02440">
    <property type="entry name" value="AdoMet_MTases"/>
    <property type="match status" value="1"/>
</dbReference>
<dbReference type="InterPro" id="IPR029063">
    <property type="entry name" value="SAM-dependent_MTases_sf"/>
</dbReference>
<gene>
    <name evidence="5" type="ORF">D7V32_15605</name>
</gene>
<keyword evidence="6" id="KW-1185">Reference proteome</keyword>
<name>A0A3A8ELP3_9GAMM</name>
<organism evidence="5 6">
    <name type="scientific">Acinetobacter tianfuensis</name>
    <dbReference type="NCBI Taxonomy" id="2419603"/>
    <lineage>
        <taxon>Bacteria</taxon>
        <taxon>Pseudomonadati</taxon>
        <taxon>Pseudomonadota</taxon>
        <taxon>Gammaproteobacteria</taxon>
        <taxon>Moraxellales</taxon>
        <taxon>Moraxellaceae</taxon>
        <taxon>Acinetobacter</taxon>
    </lineage>
</organism>
<dbReference type="InterPro" id="IPR013216">
    <property type="entry name" value="Methyltransf_11"/>
</dbReference>
<accession>A0A3A8ELP3</accession>
<evidence type="ECO:0000313" key="6">
    <source>
        <dbReference type="Proteomes" id="UP000282388"/>
    </source>
</evidence>
<proteinExistence type="inferred from homology"/>
<evidence type="ECO:0000256" key="2">
    <source>
        <dbReference type="ARBA" id="ARBA00022603"/>
    </source>
</evidence>
<dbReference type="Proteomes" id="UP000282388">
    <property type="component" value="Unassembled WGS sequence"/>
</dbReference>
<dbReference type="RefSeq" id="WP_120403751.1">
    <property type="nucleotide sequence ID" value="NZ_RAXV01000047.1"/>
</dbReference>
<dbReference type="PANTHER" id="PTHR44942:SF4">
    <property type="entry name" value="METHYLTRANSFERASE TYPE 11 DOMAIN-CONTAINING PROTEIN"/>
    <property type="match status" value="1"/>
</dbReference>
<dbReference type="GO" id="GO:0008757">
    <property type="term" value="F:S-adenosylmethionine-dependent methyltransferase activity"/>
    <property type="evidence" value="ECO:0007669"/>
    <property type="project" value="InterPro"/>
</dbReference>
<evidence type="ECO:0000259" key="4">
    <source>
        <dbReference type="Pfam" id="PF08241"/>
    </source>
</evidence>
<comment type="caution">
    <text evidence="5">The sequence shown here is derived from an EMBL/GenBank/DDBJ whole genome shotgun (WGS) entry which is preliminary data.</text>
</comment>
<evidence type="ECO:0000256" key="3">
    <source>
        <dbReference type="ARBA" id="ARBA00022679"/>
    </source>
</evidence>
<comment type="similarity">
    <text evidence="1">Belongs to the methyltransferase superfamily.</text>
</comment>
<dbReference type="SUPFAM" id="SSF53335">
    <property type="entry name" value="S-adenosyl-L-methionine-dependent methyltransferases"/>
    <property type="match status" value="1"/>
</dbReference>
<dbReference type="InterPro" id="IPR051052">
    <property type="entry name" value="Diverse_substrate_MTase"/>
</dbReference>
<keyword evidence="3 5" id="KW-0808">Transferase</keyword>
<reference evidence="5 6" key="1">
    <citation type="submission" date="2018-09" db="EMBL/GenBank/DDBJ databases">
        <title>The draft genome of Acinetobacter spp. strains.</title>
        <authorList>
            <person name="Qin J."/>
            <person name="Feng Y."/>
            <person name="Zong Z."/>
        </authorList>
    </citation>
    <scope>NUCLEOTIDE SEQUENCE [LARGE SCALE GENOMIC DNA]</scope>
    <source>
        <strain evidence="5 6">WCHAc060012</strain>
    </source>
</reference>
<dbReference type="AlphaFoldDB" id="A0A3A8ELP3"/>
<dbReference type="OrthoDB" id="9797252at2"/>
<dbReference type="PANTHER" id="PTHR44942">
    <property type="entry name" value="METHYLTRANSF_11 DOMAIN-CONTAINING PROTEIN"/>
    <property type="match status" value="1"/>
</dbReference>
<evidence type="ECO:0000256" key="1">
    <source>
        <dbReference type="ARBA" id="ARBA00008361"/>
    </source>
</evidence>
<keyword evidence="2 5" id="KW-0489">Methyltransferase</keyword>
<dbReference type="Gene3D" id="3.40.50.150">
    <property type="entry name" value="Vaccinia Virus protein VP39"/>
    <property type="match status" value="1"/>
</dbReference>
<protein>
    <submittedName>
        <fullName evidence="5">Class I SAM-dependent methyltransferase</fullName>
    </submittedName>
</protein>
<evidence type="ECO:0000313" key="5">
    <source>
        <dbReference type="EMBL" id="RKG29293.1"/>
    </source>
</evidence>
<dbReference type="EMBL" id="RAXV01000047">
    <property type="protein sequence ID" value="RKG29293.1"/>
    <property type="molecule type" value="Genomic_DNA"/>
</dbReference>